<dbReference type="InterPro" id="IPR025965">
    <property type="entry name" value="FlgD/Vpr_Ig-like"/>
</dbReference>
<sequence length="236" mass="25301">MENINKAGVTSFESLGLTKTVKQQTAEQPKLGQEEFMKLMLTQMNNQDPFKPMEDGEFLTQMAQFSAVSGLKDIKDSFSSLSDSLKSSHALQASSMVGRKVLIPGEVAKLDPQGDISGAVELPASSSNLKIHIMDSQGQEVKTLDMGSQSKGMVNFKWDGMKQSLDQEGNLLNDGRAVAGNYTIKAEMVSEGKQQSVKTLVLDAVESVSLGANAQGMTLNLANGGSTVMSSVKQIF</sequence>
<feature type="domain" description="FlgD/Vpr Ig-like" evidence="2">
    <location>
        <begin position="113"/>
        <end position="189"/>
    </location>
</feature>
<name>A0A3B1B8G3_9ZZZZ</name>
<dbReference type="Gene3D" id="2.60.40.4070">
    <property type="match status" value="1"/>
</dbReference>
<keyword evidence="4" id="KW-0966">Cell projection</keyword>
<evidence type="ECO:0000256" key="1">
    <source>
        <dbReference type="ARBA" id="ARBA00022795"/>
    </source>
</evidence>
<dbReference type="InterPro" id="IPR025963">
    <property type="entry name" value="FLgD_Tudor"/>
</dbReference>
<proteinExistence type="predicted"/>
<reference evidence="4" key="1">
    <citation type="submission" date="2018-06" db="EMBL/GenBank/DDBJ databases">
        <authorList>
            <person name="Zhirakovskaya E."/>
        </authorList>
    </citation>
    <scope>NUCLEOTIDE SEQUENCE</scope>
</reference>
<evidence type="ECO:0000259" key="3">
    <source>
        <dbReference type="Pfam" id="PF13861"/>
    </source>
</evidence>
<keyword evidence="4" id="KW-0969">Cilium</keyword>
<keyword evidence="1" id="KW-1005">Bacterial flagellum biogenesis</keyword>
<evidence type="ECO:0000259" key="2">
    <source>
        <dbReference type="Pfam" id="PF13860"/>
    </source>
</evidence>
<accession>A0A3B1B8G3</accession>
<dbReference type="Pfam" id="PF03963">
    <property type="entry name" value="FlgD"/>
    <property type="match status" value="1"/>
</dbReference>
<gene>
    <name evidence="4" type="ORF">MNBD_GAMMA25-281</name>
</gene>
<dbReference type="Pfam" id="PF13860">
    <property type="entry name" value="FlgD_ig"/>
    <property type="match status" value="1"/>
</dbReference>
<dbReference type="GO" id="GO:0044781">
    <property type="term" value="P:bacterial-type flagellum organization"/>
    <property type="evidence" value="ECO:0007669"/>
    <property type="project" value="UniProtKB-KW"/>
</dbReference>
<dbReference type="AlphaFoldDB" id="A0A3B1B8G3"/>
<evidence type="ECO:0000313" key="4">
    <source>
        <dbReference type="EMBL" id="VAX10551.1"/>
    </source>
</evidence>
<protein>
    <submittedName>
        <fullName evidence="4">Flagellar basal-body rod modification protein FlgD</fullName>
    </submittedName>
</protein>
<dbReference type="InterPro" id="IPR005648">
    <property type="entry name" value="FlgD"/>
</dbReference>
<dbReference type="EMBL" id="UOFY01000052">
    <property type="protein sequence ID" value="VAX10551.1"/>
    <property type="molecule type" value="Genomic_DNA"/>
</dbReference>
<feature type="domain" description="FlgD Tudor-like" evidence="3">
    <location>
        <begin position="88"/>
        <end position="233"/>
    </location>
</feature>
<keyword evidence="4" id="KW-0282">Flagellum</keyword>
<organism evidence="4">
    <name type="scientific">hydrothermal vent metagenome</name>
    <dbReference type="NCBI Taxonomy" id="652676"/>
    <lineage>
        <taxon>unclassified sequences</taxon>
        <taxon>metagenomes</taxon>
        <taxon>ecological metagenomes</taxon>
    </lineage>
</organism>
<dbReference type="Pfam" id="PF13861">
    <property type="entry name" value="FLgD_tudor"/>
    <property type="match status" value="1"/>
</dbReference>
<dbReference type="Gene3D" id="2.30.30.910">
    <property type="match status" value="1"/>
</dbReference>